<evidence type="ECO:0000256" key="8">
    <source>
        <dbReference type="SAM" id="Phobius"/>
    </source>
</evidence>
<feature type="domain" description="Protein kinase" evidence="9">
    <location>
        <begin position="499"/>
        <end position="768"/>
    </location>
</feature>
<keyword evidence="3" id="KW-0732">Signal</keyword>
<evidence type="ECO:0000259" key="11">
    <source>
        <dbReference type="PROSITE" id="PS51212"/>
    </source>
</evidence>
<organism evidence="12 13">
    <name type="scientific">Artemia franciscana</name>
    <name type="common">Brine shrimp</name>
    <name type="synonym">Artemia sanfranciscana</name>
    <dbReference type="NCBI Taxonomy" id="6661"/>
    <lineage>
        <taxon>Eukaryota</taxon>
        <taxon>Metazoa</taxon>
        <taxon>Ecdysozoa</taxon>
        <taxon>Arthropoda</taxon>
        <taxon>Crustacea</taxon>
        <taxon>Branchiopoda</taxon>
        <taxon>Anostraca</taxon>
        <taxon>Artemiidae</taxon>
        <taxon>Artemia</taxon>
    </lineage>
</organism>
<reference evidence="12" key="1">
    <citation type="submission" date="2023-07" db="EMBL/GenBank/DDBJ databases">
        <title>Chromosome-level genome assembly of Artemia franciscana.</title>
        <authorList>
            <person name="Jo E."/>
        </authorList>
    </citation>
    <scope>NUCLEOTIDE SEQUENCE</scope>
    <source>
        <tissue evidence="12">Whole body</tissue>
    </source>
</reference>
<feature type="domain" description="WSC" evidence="11">
    <location>
        <begin position="33"/>
        <end position="123"/>
    </location>
</feature>
<comment type="subcellular location">
    <subcellularLocation>
        <location evidence="1">Membrane</location>
        <topology evidence="1">Single-pass type I membrane protein</topology>
    </subcellularLocation>
</comment>
<keyword evidence="7" id="KW-0547">Nucleotide-binding</keyword>
<dbReference type="PROSITE" id="PS51212">
    <property type="entry name" value="WSC"/>
    <property type="match status" value="1"/>
</dbReference>
<dbReference type="GO" id="GO:0005524">
    <property type="term" value="F:ATP binding"/>
    <property type="evidence" value="ECO:0007669"/>
    <property type="project" value="UniProtKB-UniRule"/>
</dbReference>
<evidence type="ECO:0000256" key="6">
    <source>
        <dbReference type="ARBA" id="ARBA00023180"/>
    </source>
</evidence>
<evidence type="ECO:0000256" key="4">
    <source>
        <dbReference type="ARBA" id="ARBA00022989"/>
    </source>
</evidence>
<dbReference type="PANTHER" id="PTHR24416">
    <property type="entry name" value="TYROSINE-PROTEIN KINASE RECEPTOR"/>
    <property type="match status" value="1"/>
</dbReference>
<dbReference type="CDD" id="cd00063">
    <property type="entry name" value="FN3"/>
    <property type="match status" value="1"/>
</dbReference>
<accession>A0AA88LDC2</accession>
<feature type="domain" description="Fibronectin type-III" evidence="10">
    <location>
        <begin position="129"/>
        <end position="229"/>
    </location>
</feature>
<feature type="binding site" evidence="7">
    <location>
        <position position="533"/>
    </location>
    <ligand>
        <name>ATP</name>
        <dbReference type="ChEBI" id="CHEBI:30616"/>
    </ligand>
</feature>
<name>A0AA88LDC2_ARTSF</name>
<dbReference type="InterPro" id="IPR017441">
    <property type="entry name" value="Protein_kinase_ATP_BS"/>
</dbReference>
<feature type="transmembrane region" description="Helical" evidence="8">
    <location>
        <begin position="414"/>
        <end position="438"/>
    </location>
</feature>
<dbReference type="InterPro" id="IPR036116">
    <property type="entry name" value="FN3_sf"/>
</dbReference>
<dbReference type="InterPro" id="IPR003961">
    <property type="entry name" value="FN3_dom"/>
</dbReference>
<evidence type="ECO:0000256" key="5">
    <source>
        <dbReference type="ARBA" id="ARBA00023136"/>
    </source>
</evidence>
<evidence type="ECO:0000256" key="3">
    <source>
        <dbReference type="ARBA" id="ARBA00022729"/>
    </source>
</evidence>
<dbReference type="Gene3D" id="1.10.510.10">
    <property type="entry name" value="Transferase(Phosphotransferase) domain 1"/>
    <property type="match status" value="1"/>
</dbReference>
<evidence type="ECO:0000256" key="7">
    <source>
        <dbReference type="PROSITE-ProRule" id="PRU10141"/>
    </source>
</evidence>
<dbReference type="InterPro" id="IPR001245">
    <property type="entry name" value="Ser-Thr/Tyr_kinase_cat_dom"/>
</dbReference>
<evidence type="ECO:0000256" key="1">
    <source>
        <dbReference type="ARBA" id="ARBA00004479"/>
    </source>
</evidence>
<dbReference type="Proteomes" id="UP001187531">
    <property type="component" value="Unassembled WGS sequence"/>
</dbReference>
<evidence type="ECO:0000313" key="13">
    <source>
        <dbReference type="Proteomes" id="UP001187531"/>
    </source>
</evidence>
<dbReference type="GO" id="GO:0043235">
    <property type="term" value="C:receptor complex"/>
    <property type="evidence" value="ECO:0007669"/>
    <property type="project" value="TreeGrafter"/>
</dbReference>
<keyword evidence="2 8" id="KW-0812">Transmembrane</keyword>
<dbReference type="Pfam" id="PF23144">
    <property type="entry name" value="Fn3_PTPRU"/>
    <property type="match status" value="1"/>
</dbReference>
<dbReference type="GO" id="GO:0004714">
    <property type="term" value="F:transmembrane receptor protein tyrosine kinase activity"/>
    <property type="evidence" value="ECO:0007669"/>
    <property type="project" value="TreeGrafter"/>
</dbReference>
<evidence type="ECO:0000259" key="9">
    <source>
        <dbReference type="PROSITE" id="PS50011"/>
    </source>
</evidence>
<proteinExistence type="predicted"/>
<dbReference type="InterPro" id="IPR000719">
    <property type="entry name" value="Prot_kinase_dom"/>
</dbReference>
<dbReference type="EMBL" id="JAVRJZ010000005">
    <property type="protein sequence ID" value="KAK2722114.1"/>
    <property type="molecule type" value="Genomic_DNA"/>
</dbReference>
<keyword evidence="4 8" id="KW-1133">Transmembrane helix</keyword>
<dbReference type="PROSITE" id="PS00107">
    <property type="entry name" value="PROTEIN_KINASE_ATP"/>
    <property type="match status" value="1"/>
</dbReference>
<dbReference type="SMART" id="SM00321">
    <property type="entry name" value="WSC"/>
    <property type="match status" value="1"/>
</dbReference>
<comment type="caution">
    <text evidence="12">The sequence shown here is derived from an EMBL/GenBank/DDBJ whole genome shotgun (WGS) entry which is preliminary data.</text>
</comment>
<keyword evidence="7" id="KW-0067">ATP-binding</keyword>
<dbReference type="PANTHER" id="PTHR24416:SF604">
    <property type="entry name" value="RECEPTOR PROTEIN-TYROSINE KINASE"/>
    <property type="match status" value="1"/>
</dbReference>
<dbReference type="Pfam" id="PF01822">
    <property type="entry name" value="WSC"/>
    <property type="match status" value="1"/>
</dbReference>
<evidence type="ECO:0000259" key="10">
    <source>
        <dbReference type="PROSITE" id="PS50853"/>
    </source>
</evidence>
<dbReference type="GO" id="GO:0007169">
    <property type="term" value="P:cell surface receptor protein tyrosine kinase signaling pathway"/>
    <property type="evidence" value="ECO:0007669"/>
    <property type="project" value="TreeGrafter"/>
</dbReference>
<dbReference type="Gene3D" id="3.30.200.20">
    <property type="entry name" value="Phosphorylase Kinase, domain 1"/>
    <property type="match status" value="1"/>
</dbReference>
<dbReference type="PRINTS" id="PR00109">
    <property type="entry name" value="TYRKINASE"/>
</dbReference>
<dbReference type="SMART" id="SM00060">
    <property type="entry name" value="FN3"/>
    <property type="match status" value="1"/>
</dbReference>
<evidence type="ECO:0000313" key="12">
    <source>
        <dbReference type="EMBL" id="KAK2722114.1"/>
    </source>
</evidence>
<protein>
    <recommendedName>
        <fullName evidence="14">Tyrosine-protein kinase Wsck</fullName>
    </recommendedName>
</protein>
<dbReference type="Pfam" id="PF00041">
    <property type="entry name" value="fn3"/>
    <property type="match status" value="1"/>
</dbReference>
<evidence type="ECO:0008006" key="14">
    <source>
        <dbReference type="Google" id="ProtNLM"/>
    </source>
</evidence>
<evidence type="ECO:0000256" key="2">
    <source>
        <dbReference type="ARBA" id="ARBA00022692"/>
    </source>
</evidence>
<dbReference type="CDD" id="cd00192">
    <property type="entry name" value="PTKc"/>
    <property type="match status" value="1"/>
</dbReference>
<dbReference type="InterPro" id="IPR050122">
    <property type="entry name" value="RTK"/>
</dbReference>
<dbReference type="PROSITE" id="PS50011">
    <property type="entry name" value="PROTEIN_KINASE_DOM"/>
    <property type="match status" value="1"/>
</dbReference>
<dbReference type="Pfam" id="PF07714">
    <property type="entry name" value="PK_Tyr_Ser-Thr"/>
    <property type="match status" value="1"/>
</dbReference>
<dbReference type="SUPFAM" id="SSF56112">
    <property type="entry name" value="Protein kinase-like (PK-like)"/>
    <property type="match status" value="1"/>
</dbReference>
<dbReference type="GO" id="GO:0045664">
    <property type="term" value="P:regulation of neuron differentiation"/>
    <property type="evidence" value="ECO:0007669"/>
    <property type="project" value="TreeGrafter"/>
</dbReference>
<feature type="non-terminal residue" evidence="12">
    <location>
        <position position="1"/>
    </location>
</feature>
<dbReference type="PROSITE" id="PS50853">
    <property type="entry name" value="FN3"/>
    <property type="match status" value="1"/>
</dbReference>
<gene>
    <name evidence="12" type="ORF">QYM36_002611</name>
</gene>
<dbReference type="Gene3D" id="2.60.40.10">
    <property type="entry name" value="Immunoglobulins"/>
    <property type="match status" value="1"/>
</dbReference>
<dbReference type="AlphaFoldDB" id="A0AA88LDC2"/>
<dbReference type="SUPFAM" id="SSF49265">
    <property type="entry name" value="Fibronectin type III"/>
    <property type="match status" value="1"/>
</dbReference>
<keyword evidence="13" id="KW-1185">Reference proteome</keyword>
<dbReference type="InterPro" id="IPR011009">
    <property type="entry name" value="Kinase-like_dom_sf"/>
</dbReference>
<dbReference type="InterPro" id="IPR013783">
    <property type="entry name" value="Ig-like_fold"/>
</dbReference>
<keyword evidence="6" id="KW-0325">Glycoprotein</keyword>
<dbReference type="InterPro" id="IPR057598">
    <property type="entry name" value="Fn3_PTPRU"/>
</dbReference>
<sequence length="795" mass="88604">DQSFGGEYENEKMMEIRFVFLVLFIFNTVLTEPGELVGCFVKTSNSSIYSKDIGRNFKIVEECVIACTKEYYSDAALSNGDACFCFSMPNLKVLPSDACNIRCEGNNSQICGGERAYSVYRTGISISGPPARLSLTGRTESSLLIEWESPNAPNGDIRGYSVAAFFIFQDASDNPPLSWSFDNTTFKSDLNGLQPAKQYNISVSAVTENGPGIPNSAIYTTDIHSLKPPLPPAIIGSSPGEIVLRLNEISDPAVSSYQLIVANDNVKDIDENKLFAKLEAESEKVPYYVTAAILPSNFTEEFIVGDGKIYGGFFNSPLADDRGYLFSLAAVVSIDGISKHFFSPLTSAPPKVEVEDVVVAESSQETVQFESKAIDDYEASEFERELSRINEQDNNFRQRVRIRPPSHLEPLPPIMIGLICAIAVGGVLLLLSIVTYFYMRQKVRRGGLGAVSQQRLTFNGSIMEMDSNFVNNAFGNASEPVDQLGSLTERATTYNRNAFSVGDCIGKGKFGMIHRGTVSKETSLSDVVLYVIKDKEQDPVSKEEMLQHLSTLVRVGHHFNIASLVGICEETGMLFIITESYADPLKEVLLASRTLSKYPTYAEKEKRFSTLHEAQLIDVAIGVARGMAYLSSLKIIHRRLCARNIMIADDFVPKITGFTPEHPQTLLDKPDYRRWLAPETLRSLLHPPKSDTWSFGVLLWEIFTLGGTPYAEVRSQDVPNRVIRGLRLTQPSNISDDLFQIMLQCWQIDLDERPALSDLVEILSHAFDQAREYVTFDLTPNFKYEPYQTDKEFNR</sequence>
<dbReference type="InterPro" id="IPR002889">
    <property type="entry name" value="WSC_carb-bd"/>
</dbReference>
<keyword evidence="5 8" id="KW-0472">Membrane</keyword>
<dbReference type="GO" id="GO:0005886">
    <property type="term" value="C:plasma membrane"/>
    <property type="evidence" value="ECO:0007669"/>
    <property type="project" value="TreeGrafter"/>
</dbReference>